<feature type="compositionally biased region" description="Acidic residues" evidence="1">
    <location>
        <begin position="686"/>
        <end position="695"/>
    </location>
</feature>
<protein>
    <submittedName>
        <fullName evidence="2">Uncharacterized protein</fullName>
    </submittedName>
</protein>
<feature type="region of interest" description="Disordered" evidence="1">
    <location>
        <begin position="391"/>
        <end position="433"/>
    </location>
</feature>
<feature type="region of interest" description="Disordered" evidence="1">
    <location>
        <begin position="477"/>
        <end position="499"/>
    </location>
</feature>
<proteinExistence type="predicted"/>
<feature type="compositionally biased region" description="Basic and acidic residues" evidence="1">
    <location>
        <begin position="28"/>
        <end position="44"/>
    </location>
</feature>
<feature type="region of interest" description="Disordered" evidence="1">
    <location>
        <begin position="86"/>
        <end position="132"/>
    </location>
</feature>
<feature type="compositionally biased region" description="Polar residues" evidence="1">
    <location>
        <begin position="792"/>
        <end position="801"/>
    </location>
</feature>
<feature type="compositionally biased region" description="Basic residues" evidence="1">
    <location>
        <begin position="216"/>
        <end position="231"/>
    </location>
</feature>
<reference evidence="2 3" key="1">
    <citation type="journal article" date="2017" name="Genome Biol. Evol.">
        <title>Phytophthora megakarya and P. palmivora, closely related causal agents of cacao black pod rot, underwent increases in genome sizes and gene numbers by different mechanisms.</title>
        <authorList>
            <person name="Ali S.S."/>
            <person name="Shao J."/>
            <person name="Lary D.J."/>
            <person name="Kronmiller B."/>
            <person name="Shen D."/>
            <person name="Strem M.D."/>
            <person name="Amoako-Attah I."/>
            <person name="Akrofi A.Y."/>
            <person name="Begoude B.A."/>
            <person name="Ten Hoopen G.M."/>
            <person name="Coulibaly K."/>
            <person name="Kebe B.I."/>
            <person name="Melnick R.L."/>
            <person name="Guiltinan M.J."/>
            <person name="Tyler B.M."/>
            <person name="Meinhardt L.W."/>
            <person name="Bailey B.A."/>
        </authorList>
    </citation>
    <scope>NUCLEOTIDE SEQUENCE [LARGE SCALE GENOMIC DNA]</scope>
    <source>
        <strain evidence="3">sbr112.9</strain>
    </source>
</reference>
<feature type="region of interest" description="Disordered" evidence="1">
    <location>
        <begin position="268"/>
        <end position="352"/>
    </location>
</feature>
<feature type="compositionally biased region" description="Acidic residues" evidence="1">
    <location>
        <begin position="770"/>
        <end position="783"/>
    </location>
</feature>
<feature type="compositionally biased region" description="Polar residues" evidence="1">
    <location>
        <begin position="488"/>
        <end position="499"/>
    </location>
</feature>
<comment type="caution">
    <text evidence="2">The sequence shown here is derived from an EMBL/GenBank/DDBJ whole genome shotgun (WGS) entry which is preliminary data.</text>
</comment>
<feature type="compositionally biased region" description="Polar residues" evidence="1">
    <location>
        <begin position="828"/>
        <end position="841"/>
    </location>
</feature>
<dbReference type="Proteomes" id="UP000237271">
    <property type="component" value="Unassembled WGS sequence"/>
</dbReference>
<evidence type="ECO:0000313" key="2">
    <source>
        <dbReference type="EMBL" id="POM67098.1"/>
    </source>
</evidence>
<dbReference type="OrthoDB" id="79871at2759"/>
<dbReference type="EMBL" id="NCKW01009476">
    <property type="protein sequence ID" value="POM67098.1"/>
    <property type="molecule type" value="Genomic_DNA"/>
</dbReference>
<dbReference type="AlphaFoldDB" id="A0A2P4XNG7"/>
<gene>
    <name evidence="2" type="ORF">PHPALM_16956</name>
</gene>
<keyword evidence="3" id="KW-1185">Reference proteome</keyword>
<evidence type="ECO:0000256" key="1">
    <source>
        <dbReference type="SAM" id="MobiDB-lite"/>
    </source>
</evidence>
<feature type="compositionally biased region" description="Basic residues" evidence="1">
    <location>
        <begin position="862"/>
        <end position="877"/>
    </location>
</feature>
<feature type="region of interest" description="Disordered" evidence="1">
    <location>
        <begin position="678"/>
        <end position="900"/>
    </location>
</feature>
<feature type="compositionally biased region" description="Basic residues" evidence="1">
    <location>
        <begin position="318"/>
        <end position="329"/>
    </location>
</feature>
<sequence length="900" mass="98897">MCVQFLGSRSSEFDHPVTQPASLGNIMDDLKRGSTSKKSQDKESVDDFFAEFEEPNDYVFDPATGGYVASRVPPLATVTGHVSRSESTELLSPRTVPDKDFRKGSRGWDYNAPSVPISSSTDHKMDGNREVVEDQDEVAEIIVDKISSLESELAALKQLIRKRKGSGGSNKASVSHSATRRSVRKESIFDNDSSDEGDDGKPIDPYSSSIRPVSTSKRRPSSKKKQVKKRRDSFADLFEDSPTENETLGGATSYDALFQTGVNMAGEINAVDSDDDTELTPKRAKRRPKSRRRSSRSINNFGTTKEHSDSESEFTSLKGRRGKHTSRRKKNEEMDESTAKLGSSKTEDELVTPTLVDVIPVVKPVKKYPEEEDPIDALFDASNDRDVTKLYGEDDAHNGEHQNSAFETISEPIGKGNNALSSQPSSTSLTDETIPPSAKFVTSTNNSFSYSLDPLVLDKADEEDDFSINWTKMRKTKSRRHKARRNSSDLSKTVGESTNTTEHLALEPNLSDINSKLKVEVNDTSIKREKPETSVPNTFLADDASNWMSIGSLKEETMLTDDGDLEALLQVVGENKAIVITNDDKQEDKMETAATSVSMDSPIPIENVAPTSSLANAMSPGASVEHEEIQLSDVNIMEEPSGLVAKVNSSKEEDAAFDIFDKSGDMDFLPAITLTDLKTSTHEGDEGSSENDDEASLPGNDDAFTFEVQPPKKRPSEDVLTSISNTSRASERRQSSPPSPASSADENVEFGKYATTSVPSSSRTPSVDGSLDDPEDALVDDEPVLGKVESQAFDTDWQQMQAKEKERKKRLQVKQRQAQRDKVLRKQGVSSKSLASSAIQGSNKSKNSKKKKKDKDDTARSSSHHKKSGSSRKHRHREKEDADDNAGLTPTEPPRSLTEL</sequence>
<name>A0A2P4XNG7_9STRA</name>
<organism evidence="2 3">
    <name type="scientific">Phytophthora palmivora</name>
    <dbReference type="NCBI Taxonomy" id="4796"/>
    <lineage>
        <taxon>Eukaryota</taxon>
        <taxon>Sar</taxon>
        <taxon>Stramenopiles</taxon>
        <taxon>Oomycota</taxon>
        <taxon>Peronosporomycetes</taxon>
        <taxon>Peronosporales</taxon>
        <taxon>Peronosporaceae</taxon>
        <taxon>Phytophthora</taxon>
    </lineage>
</organism>
<feature type="compositionally biased region" description="Low complexity" evidence="1">
    <location>
        <begin position="755"/>
        <end position="767"/>
    </location>
</feature>
<feature type="region of interest" description="Disordered" evidence="1">
    <location>
        <begin position="1"/>
        <end position="44"/>
    </location>
</feature>
<feature type="compositionally biased region" description="Basic and acidic residues" evidence="1">
    <location>
        <begin position="121"/>
        <end position="132"/>
    </location>
</feature>
<feature type="region of interest" description="Disordered" evidence="1">
    <location>
        <begin position="163"/>
        <end position="252"/>
    </location>
</feature>
<accession>A0A2P4XNG7</accession>
<feature type="compositionally biased region" description="Basic and acidic residues" evidence="1">
    <location>
        <begin position="391"/>
        <end position="400"/>
    </location>
</feature>
<evidence type="ECO:0000313" key="3">
    <source>
        <dbReference type="Proteomes" id="UP000237271"/>
    </source>
</evidence>
<feature type="compositionally biased region" description="Basic residues" evidence="1">
    <location>
        <begin position="282"/>
        <end position="295"/>
    </location>
</feature>
<feature type="compositionally biased region" description="Polar residues" evidence="1">
    <location>
        <begin position="418"/>
        <end position="431"/>
    </location>
</feature>